<name>A0ABS2ZKA5_9BACL</name>
<reference evidence="2 3" key="1">
    <citation type="submission" date="2021-01" db="EMBL/GenBank/DDBJ databases">
        <title>Genome Sequencing of Type Strains.</title>
        <authorList>
            <person name="Lemaire J.F."/>
            <person name="Inderbitzin P."/>
            <person name="Collins S.B."/>
            <person name="Wespe N."/>
            <person name="Knight-Connoni V."/>
        </authorList>
    </citation>
    <scope>NUCLEOTIDE SEQUENCE [LARGE SCALE GENOMIC DNA]</scope>
    <source>
        <strain evidence="2 3">DSM 23009</strain>
    </source>
</reference>
<evidence type="ECO:0000313" key="3">
    <source>
        <dbReference type="Proteomes" id="UP001296923"/>
    </source>
</evidence>
<protein>
    <submittedName>
        <fullName evidence="2">Uncharacterized protein</fullName>
    </submittedName>
</protein>
<keyword evidence="3" id="KW-1185">Reference proteome</keyword>
<proteinExistence type="predicted"/>
<dbReference type="RefSeq" id="WP_205724515.1">
    <property type="nucleotide sequence ID" value="NZ_JAFHKR010000037.1"/>
</dbReference>
<gene>
    <name evidence="2" type="ORF">JYA63_03440</name>
</gene>
<dbReference type="EMBL" id="JAFHKR010000037">
    <property type="protein sequence ID" value="MBN3553305.1"/>
    <property type="molecule type" value="Genomic_DNA"/>
</dbReference>
<dbReference type="Proteomes" id="UP001296923">
    <property type="component" value="Unassembled WGS sequence"/>
</dbReference>
<sequence length="222" mass="25644">MSAKAKDKVLQFVEEYNIRVSKFNNDIEASEKAIEDMKLEIKFINEVELTPAIEKRVVEGDSSFEDKLKKKLAKLEAEVVRKTEEVMILKKLLSNYLIESADKVTDLDNMFRNDKKIAEAKAYAMMMHSKKLYVDSIQKEAAVLQELKDVDVQLQQIQYNAGRTNGIYTEIDVLTAPIPSYKDRFNGVYLQLSLDEIRQLIKGTIKPEDLSYLIRFSHKKDL</sequence>
<evidence type="ECO:0000256" key="1">
    <source>
        <dbReference type="SAM" id="Coils"/>
    </source>
</evidence>
<evidence type="ECO:0000313" key="2">
    <source>
        <dbReference type="EMBL" id="MBN3553305.1"/>
    </source>
</evidence>
<accession>A0ABS2ZKA5</accession>
<keyword evidence="1" id="KW-0175">Coiled coil</keyword>
<comment type="caution">
    <text evidence="2">The sequence shown here is derived from an EMBL/GenBank/DDBJ whole genome shotgun (WGS) entry which is preliminary data.</text>
</comment>
<organism evidence="2 3">
    <name type="scientific">Fictibacillus nanhaiensis</name>
    <dbReference type="NCBI Taxonomy" id="742169"/>
    <lineage>
        <taxon>Bacteria</taxon>
        <taxon>Bacillati</taxon>
        <taxon>Bacillota</taxon>
        <taxon>Bacilli</taxon>
        <taxon>Bacillales</taxon>
        <taxon>Fictibacillaceae</taxon>
        <taxon>Fictibacillus</taxon>
    </lineage>
</organism>
<feature type="coiled-coil region" evidence="1">
    <location>
        <begin position="13"/>
        <end position="92"/>
    </location>
</feature>